<gene>
    <name evidence="2" type="ORF">BD410DRAFT_901352</name>
</gene>
<organism evidence="2 3">
    <name type="scientific">Rickenella mellea</name>
    <dbReference type="NCBI Taxonomy" id="50990"/>
    <lineage>
        <taxon>Eukaryota</taxon>
        <taxon>Fungi</taxon>
        <taxon>Dikarya</taxon>
        <taxon>Basidiomycota</taxon>
        <taxon>Agaricomycotina</taxon>
        <taxon>Agaricomycetes</taxon>
        <taxon>Hymenochaetales</taxon>
        <taxon>Rickenellaceae</taxon>
        <taxon>Rickenella</taxon>
    </lineage>
</organism>
<dbReference type="Pfam" id="PF00651">
    <property type="entry name" value="BTB"/>
    <property type="match status" value="1"/>
</dbReference>
<dbReference type="SMART" id="SM00225">
    <property type="entry name" value="BTB"/>
    <property type="match status" value="1"/>
</dbReference>
<dbReference type="AlphaFoldDB" id="A0A4Y7PS42"/>
<feature type="domain" description="BTB" evidence="1">
    <location>
        <begin position="20"/>
        <end position="91"/>
    </location>
</feature>
<evidence type="ECO:0000259" key="1">
    <source>
        <dbReference type="PROSITE" id="PS50097"/>
    </source>
</evidence>
<evidence type="ECO:0000313" key="2">
    <source>
        <dbReference type="EMBL" id="TDL17682.1"/>
    </source>
</evidence>
<dbReference type="STRING" id="50990.A0A4Y7PS42"/>
<evidence type="ECO:0000313" key="3">
    <source>
        <dbReference type="Proteomes" id="UP000294933"/>
    </source>
</evidence>
<proteinExistence type="predicted"/>
<dbReference type="InterPro" id="IPR011333">
    <property type="entry name" value="SKP1/BTB/POZ_sf"/>
</dbReference>
<accession>A0A4Y7PS42</accession>
<dbReference type="EMBL" id="ML170218">
    <property type="protein sequence ID" value="TDL17682.1"/>
    <property type="molecule type" value="Genomic_DNA"/>
</dbReference>
<dbReference type="OrthoDB" id="3218112at2759"/>
<dbReference type="InterPro" id="IPR000210">
    <property type="entry name" value="BTB/POZ_dom"/>
</dbReference>
<keyword evidence="3" id="KW-1185">Reference proteome</keyword>
<reference evidence="2 3" key="1">
    <citation type="submission" date="2018-06" db="EMBL/GenBank/DDBJ databases">
        <title>A transcriptomic atlas of mushroom development highlights an independent origin of complex multicellularity.</title>
        <authorList>
            <consortium name="DOE Joint Genome Institute"/>
            <person name="Krizsan K."/>
            <person name="Almasi E."/>
            <person name="Merenyi Z."/>
            <person name="Sahu N."/>
            <person name="Viragh M."/>
            <person name="Koszo T."/>
            <person name="Mondo S."/>
            <person name="Kiss B."/>
            <person name="Balint B."/>
            <person name="Kues U."/>
            <person name="Barry K."/>
            <person name="Hegedus J.C."/>
            <person name="Henrissat B."/>
            <person name="Johnson J."/>
            <person name="Lipzen A."/>
            <person name="Ohm R."/>
            <person name="Nagy I."/>
            <person name="Pangilinan J."/>
            <person name="Yan J."/>
            <person name="Xiong Y."/>
            <person name="Grigoriev I.V."/>
            <person name="Hibbett D.S."/>
            <person name="Nagy L.G."/>
        </authorList>
    </citation>
    <scope>NUCLEOTIDE SEQUENCE [LARGE SCALE GENOMIC DNA]</scope>
    <source>
        <strain evidence="2 3">SZMC22713</strain>
    </source>
</reference>
<protein>
    <recommendedName>
        <fullName evidence="1">BTB domain-containing protein</fullName>
    </recommendedName>
</protein>
<dbReference type="Proteomes" id="UP000294933">
    <property type="component" value="Unassembled WGS sequence"/>
</dbReference>
<dbReference type="PROSITE" id="PS50097">
    <property type="entry name" value="BTB"/>
    <property type="match status" value="1"/>
</dbReference>
<dbReference type="Gene3D" id="3.30.710.10">
    <property type="entry name" value="Potassium Channel Kv1.1, Chain A"/>
    <property type="match status" value="1"/>
</dbReference>
<dbReference type="VEuPathDB" id="FungiDB:BD410DRAFT_901352"/>
<dbReference type="SUPFAM" id="SSF54695">
    <property type="entry name" value="POZ domain"/>
    <property type="match status" value="1"/>
</dbReference>
<name>A0A4Y7PS42_9AGAM</name>
<sequence length="320" mass="36712">MASSDSDGTQCHAFLYFPDADLVLSAPLKRTGGGHMIFRVHRFMLSHHSVVFKDMLSLPPETTVEMYDNAPLVHMPDAAEDLESLLKVLYNPAELSFKRHDSETPTKCRGLLELSIKYQIDPIRESIVSQIEDDWPMTLAQWDTMNAYVELLAVEKDDDEDHSLEPVAAIQVAKACNIPHILPAAFYHLSRQFPSGNDLAHRGVFRVAKWDLLPADDFMRLAKARDHLDSKMRVPPWPIHRVRCPSPAICLKLGYELWEDVRLQSHATRDPLEVLRDFLQENLHLPPFDKMCEECSDLIEFHSTTLRETIWNTLQNTFDL</sequence>